<feature type="compositionally biased region" description="Acidic residues" evidence="8">
    <location>
        <begin position="22"/>
        <end position="31"/>
    </location>
</feature>
<gene>
    <name evidence="9" type="ORF">ACJMK2_026125</name>
</gene>
<dbReference type="AlphaFoldDB" id="A0ABD3XJ55"/>
<name>A0ABD3XJ55_SINWO</name>
<proteinExistence type="inferred from homology"/>
<evidence type="ECO:0000256" key="6">
    <source>
        <dbReference type="ARBA" id="ARBA00023212"/>
    </source>
</evidence>
<evidence type="ECO:0000256" key="5">
    <source>
        <dbReference type="ARBA" id="ARBA00023069"/>
    </source>
</evidence>
<evidence type="ECO:0000256" key="8">
    <source>
        <dbReference type="SAM" id="MobiDB-lite"/>
    </source>
</evidence>
<keyword evidence="7" id="KW-0966">Cell projection</keyword>
<evidence type="ECO:0000256" key="1">
    <source>
        <dbReference type="ARBA" id="ARBA00004120"/>
    </source>
</evidence>
<comment type="caution">
    <text evidence="9">The sequence shown here is derived from an EMBL/GenBank/DDBJ whole genome shotgun (WGS) entry which is preliminary data.</text>
</comment>
<dbReference type="PANTHER" id="PTHR13376:SF0">
    <property type="entry name" value="INTRAFLAGELLAR TRANSPORT PROTEIN 46 HOMOLOG"/>
    <property type="match status" value="1"/>
</dbReference>
<dbReference type="Proteomes" id="UP001634394">
    <property type="component" value="Unassembled WGS sequence"/>
</dbReference>
<organism evidence="9 10">
    <name type="scientific">Sinanodonta woodiana</name>
    <name type="common">Chinese pond mussel</name>
    <name type="synonym">Anodonta woodiana</name>
    <dbReference type="NCBI Taxonomy" id="1069815"/>
    <lineage>
        <taxon>Eukaryota</taxon>
        <taxon>Metazoa</taxon>
        <taxon>Spiralia</taxon>
        <taxon>Lophotrochozoa</taxon>
        <taxon>Mollusca</taxon>
        <taxon>Bivalvia</taxon>
        <taxon>Autobranchia</taxon>
        <taxon>Heteroconchia</taxon>
        <taxon>Palaeoheterodonta</taxon>
        <taxon>Unionida</taxon>
        <taxon>Unionoidea</taxon>
        <taxon>Unionidae</taxon>
        <taxon>Unioninae</taxon>
        <taxon>Sinanodonta</taxon>
    </lineage>
</organism>
<feature type="compositionally biased region" description="Polar residues" evidence="8">
    <location>
        <begin position="11"/>
        <end position="20"/>
    </location>
</feature>
<dbReference type="Pfam" id="PF12317">
    <property type="entry name" value="IFT46_B_C"/>
    <property type="match status" value="1"/>
</dbReference>
<dbReference type="PANTHER" id="PTHR13376">
    <property type="entry name" value="INTRAFLAGELLAR TRANSPORT PROTEIN 46 HOMOLOG"/>
    <property type="match status" value="1"/>
</dbReference>
<evidence type="ECO:0000256" key="4">
    <source>
        <dbReference type="ARBA" id="ARBA00022490"/>
    </source>
</evidence>
<reference evidence="9 10" key="1">
    <citation type="submission" date="2024-11" db="EMBL/GenBank/DDBJ databases">
        <title>Chromosome-level genome assembly of the freshwater bivalve Anodonta woodiana.</title>
        <authorList>
            <person name="Chen X."/>
        </authorList>
    </citation>
    <scope>NUCLEOTIDE SEQUENCE [LARGE SCALE GENOMIC DNA]</scope>
    <source>
        <strain evidence="9">MN2024</strain>
        <tissue evidence="9">Gills</tissue>
    </source>
</reference>
<evidence type="ECO:0000256" key="7">
    <source>
        <dbReference type="ARBA" id="ARBA00023273"/>
    </source>
</evidence>
<feature type="compositionally biased region" description="Acidic residues" evidence="8">
    <location>
        <begin position="177"/>
        <end position="204"/>
    </location>
</feature>
<comment type="similarity">
    <text evidence="2">Belongs to the IFT46 family.</text>
</comment>
<feature type="compositionally biased region" description="Acidic residues" evidence="8">
    <location>
        <begin position="110"/>
        <end position="140"/>
    </location>
</feature>
<evidence type="ECO:0000313" key="9">
    <source>
        <dbReference type="EMBL" id="KAL3886107.1"/>
    </source>
</evidence>
<feature type="region of interest" description="Disordered" evidence="8">
    <location>
        <begin position="1"/>
        <end position="219"/>
    </location>
</feature>
<comment type="subcellular location">
    <subcellularLocation>
        <location evidence="1">Cytoplasm</location>
        <location evidence="1">Cytoskeleton</location>
        <location evidence="1">Cilium basal body</location>
    </subcellularLocation>
</comment>
<dbReference type="InterPro" id="IPR022088">
    <property type="entry name" value="Intraflagellar_transp_cmplxB"/>
</dbReference>
<accession>A0ABD3XJ55</accession>
<dbReference type="EMBL" id="JBJQND010000002">
    <property type="protein sequence ID" value="KAL3886107.1"/>
    <property type="molecule type" value="Genomic_DNA"/>
</dbReference>
<protein>
    <recommendedName>
        <fullName evidence="3">Intraflagellar transport protein 46 homolog</fullName>
    </recommendedName>
</protein>
<evidence type="ECO:0000313" key="10">
    <source>
        <dbReference type="Proteomes" id="UP001634394"/>
    </source>
</evidence>
<keyword evidence="5" id="KW-0969">Cilium</keyword>
<evidence type="ECO:0000256" key="3">
    <source>
        <dbReference type="ARBA" id="ARBA00017206"/>
    </source>
</evidence>
<evidence type="ECO:0000256" key="2">
    <source>
        <dbReference type="ARBA" id="ARBA00007700"/>
    </source>
</evidence>
<dbReference type="GO" id="GO:0120025">
    <property type="term" value="C:plasma membrane bounded cell projection"/>
    <property type="evidence" value="ECO:0007669"/>
    <property type="project" value="UniProtKB-ARBA"/>
</dbReference>
<keyword evidence="6" id="KW-0206">Cytoskeleton</keyword>
<sequence length="455" mass="51640">MADDSDEEQNNARIHQNQPYDESLEVPDAEEVASTYSPTPRVNPGVGGHLSIGRGRLQDPDRGRSHGSTPPEHKMMSDQSDDEDDMQDQIIDQGFAPHSRFNPSKMPDDIGNDEEDDEEEDDDDDEEEDENEEGEEEETYEPPGPTGQTSQPQPLTMPPRTGGPGMAGAKIQQEQFNSEDDEEETGSESSDEDDDDDDDDDEDEHQALEGAYDPQDYENLPVTPEIKELFQYITRYTPQSIELEHKIKPFIPDFLPSVGDIDAFIKIPRPDNKPDTLGLSVLDEPCAKQSDPVVLDLQLRAISKQSTDKKLIVKSLESAEKNPKHIDNWIESIRELHRSKPPPNVHYSKNMPDIDTLMQEWPPEFEELLKEVALPTADLNCELGQYVDIVCSILDIPIYKNTSHHNERIQALHVLFTLYSEFKNSQHFRALAEDNKLDNKLKFEGHHQEVENEGF</sequence>
<keyword evidence="10" id="KW-1185">Reference proteome</keyword>
<keyword evidence="4" id="KW-0963">Cytoplasm</keyword>